<feature type="binding site" evidence="9">
    <location>
        <begin position="75"/>
        <end position="78"/>
    </location>
    <ligand>
        <name>substrate</name>
    </ligand>
</feature>
<dbReference type="PANTHER" id="PTHR33254:SF4">
    <property type="entry name" value="4-HYDROXY-4-METHYL-2-OXOGLUTARATE ALDOLASE 3-RELATED"/>
    <property type="match status" value="1"/>
</dbReference>
<dbReference type="EC" id="4.1.3.17" evidence="10"/>
<evidence type="ECO:0000313" key="12">
    <source>
        <dbReference type="Proteomes" id="UP000278035"/>
    </source>
</evidence>
<reference evidence="12" key="1">
    <citation type="submission" date="2018-11" db="EMBL/GenBank/DDBJ databases">
        <title>Shewanella sp. M2.</title>
        <authorList>
            <person name="Hwang Y.J."/>
            <person name="Hwang C.Y."/>
        </authorList>
    </citation>
    <scope>NUCLEOTIDE SEQUENCE [LARGE SCALE GENOMIC DNA]</scope>
    <source>
        <strain evidence="12">LMG 19866</strain>
    </source>
</reference>
<proteinExistence type="inferred from homology"/>
<dbReference type="InterPro" id="IPR010203">
    <property type="entry name" value="RraA"/>
</dbReference>
<comment type="catalytic activity">
    <reaction evidence="1 10">
        <text>4-hydroxy-4-methyl-2-oxoglutarate = 2 pyruvate</text>
        <dbReference type="Rhea" id="RHEA:22748"/>
        <dbReference type="ChEBI" id="CHEBI:15361"/>
        <dbReference type="ChEBI" id="CHEBI:58276"/>
        <dbReference type="EC" id="4.1.3.17"/>
    </reaction>
</comment>
<gene>
    <name evidence="11" type="ORF">EGC82_10085</name>
</gene>
<dbReference type="CDD" id="cd16841">
    <property type="entry name" value="RraA_family"/>
    <property type="match status" value="1"/>
</dbReference>
<dbReference type="EC" id="4.1.1.112" evidence="10"/>
<dbReference type="InterPro" id="IPR036704">
    <property type="entry name" value="RraA/RraA-like_sf"/>
</dbReference>
<feature type="binding site" evidence="9">
    <location>
        <position position="98"/>
    </location>
    <ligand>
        <name>Mg(2+)</name>
        <dbReference type="ChEBI" id="CHEBI:18420"/>
    </ligand>
</feature>
<dbReference type="NCBIfam" id="NF009134">
    <property type="entry name" value="PRK12487.1"/>
    <property type="match status" value="1"/>
</dbReference>
<comment type="similarity">
    <text evidence="3 10">Belongs to the class II aldolase/RraA-like family.</text>
</comment>
<evidence type="ECO:0000256" key="7">
    <source>
        <dbReference type="ARBA" id="ARBA00025046"/>
    </source>
</evidence>
<evidence type="ECO:0000256" key="6">
    <source>
        <dbReference type="ARBA" id="ARBA00023239"/>
    </source>
</evidence>
<dbReference type="AlphaFoldDB" id="A0A3G8LTH3"/>
<comment type="function">
    <text evidence="7 10">Catalyzes the aldol cleavage of 4-hydroxy-4-methyl-2-oxoglutarate (HMG) into 2 molecules of pyruvate. Also contains a secondary oxaloacetate (OAA) decarboxylase activity due to the common pyruvate enolate transition state formed following C-C bond cleavage in the retro-aldol and decarboxylation reactions.</text>
</comment>
<keyword evidence="9" id="KW-0460">Magnesium</keyword>
<dbReference type="InterPro" id="IPR005493">
    <property type="entry name" value="RraA/RraA-like"/>
</dbReference>
<dbReference type="GO" id="GO:0051252">
    <property type="term" value="P:regulation of RNA metabolic process"/>
    <property type="evidence" value="ECO:0007669"/>
    <property type="project" value="InterPro"/>
</dbReference>
<dbReference type="GO" id="GO:0008948">
    <property type="term" value="F:oxaloacetate decarboxylase activity"/>
    <property type="evidence" value="ECO:0007669"/>
    <property type="project" value="UniProtKB-EC"/>
</dbReference>
<evidence type="ECO:0000256" key="8">
    <source>
        <dbReference type="ARBA" id="ARBA00047973"/>
    </source>
</evidence>
<dbReference type="Proteomes" id="UP000278035">
    <property type="component" value="Chromosome"/>
</dbReference>
<dbReference type="NCBIfam" id="TIGR01935">
    <property type="entry name" value="NOT-MenG"/>
    <property type="match status" value="1"/>
</dbReference>
<evidence type="ECO:0000256" key="9">
    <source>
        <dbReference type="PIRSR" id="PIRSR605493-1"/>
    </source>
</evidence>
<evidence type="ECO:0000256" key="2">
    <source>
        <dbReference type="ARBA" id="ARBA00001968"/>
    </source>
</evidence>
<dbReference type="RefSeq" id="WP_124730642.1">
    <property type="nucleotide sequence ID" value="NZ_CBCSKC010000007.1"/>
</dbReference>
<evidence type="ECO:0000256" key="4">
    <source>
        <dbReference type="ARBA" id="ARBA00011233"/>
    </source>
</evidence>
<protein>
    <recommendedName>
        <fullName evidence="10">4-hydroxy-4-methyl-2-oxoglutarate aldolase</fullName>
        <shortName evidence="10">HMG aldolase</shortName>
        <ecNumber evidence="10">4.1.1.112</ecNumber>
        <ecNumber evidence="10">4.1.3.17</ecNumber>
    </recommendedName>
    <alternativeName>
        <fullName evidence="10">Oxaloacetate decarboxylase</fullName>
    </alternativeName>
</protein>
<evidence type="ECO:0000256" key="10">
    <source>
        <dbReference type="RuleBase" id="RU004338"/>
    </source>
</evidence>
<evidence type="ECO:0000256" key="5">
    <source>
        <dbReference type="ARBA" id="ARBA00022723"/>
    </source>
</evidence>
<comment type="subunit">
    <text evidence="4 10">Homotrimer.</text>
</comment>
<accession>A0A3G8LTH3</accession>
<organism evidence="11 12">
    <name type="scientific">Shewanella livingstonensis</name>
    <dbReference type="NCBI Taxonomy" id="150120"/>
    <lineage>
        <taxon>Bacteria</taxon>
        <taxon>Pseudomonadati</taxon>
        <taxon>Pseudomonadota</taxon>
        <taxon>Gammaproteobacteria</taxon>
        <taxon>Alteromonadales</taxon>
        <taxon>Shewanellaceae</taxon>
        <taxon>Shewanella</taxon>
    </lineage>
</organism>
<sequence length="164" mass="17622">MLDLLPDLFDHYPEKLILLPIPWQSFGAKPIFYGEVVTVKCFEDNSKVKSELAKNGQGKVLVVDGGGSTRRALLGDMIALNAYENGWEGIIINGCIRDAGTINTMDIGIQALGTNPIKTDKKDVGDVNVTIDIAGVSIFPGMMIYADLNGVAVSRQALNLTVLA</sequence>
<keyword evidence="5 9" id="KW-0479">Metal-binding</keyword>
<evidence type="ECO:0000256" key="3">
    <source>
        <dbReference type="ARBA" id="ARBA00008621"/>
    </source>
</evidence>
<dbReference type="PANTHER" id="PTHR33254">
    <property type="entry name" value="4-HYDROXY-4-METHYL-2-OXOGLUTARATE ALDOLASE 3-RELATED"/>
    <property type="match status" value="1"/>
</dbReference>
<comment type="cofactor">
    <cofactor evidence="2 10">
        <name>a divalent metal cation</name>
        <dbReference type="ChEBI" id="CHEBI:60240"/>
    </cofactor>
</comment>
<comment type="catalytic activity">
    <reaction evidence="8 10">
        <text>oxaloacetate + H(+) = pyruvate + CO2</text>
        <dbReference type="Rhea" id="RHEA:15641"/>
        <dbReference type="ChEBI" id="CHEBI:15361"/>
        <dbReference type="ChEBI" id="CHEBI:15378"/>
        <dbReference type="ChEBI" id="CHEBI:16452"/>
        <dbReference type="ChEBI" id="CHEBI:16526"/>
        <dbReference type="EC" id="4.1.1.112"/>
    </reaction>
</comment>
<dbReference type="Pfam" id="PF03737">
    <property type="entry name" value="RraA-like"/>
    <property type="match status" value="1"/>
</dbReference>
<feature type="binding site" evidence="9">
    <location>
        <position position="97"/>
    </location>
    <ligand>
        <name>substrate</name>
    </ligand>
</feature>
<name>A0A3G8LTH3_9GAMM</name>
<dbReference type="EMBL" id="CP034015">
    <property type="protein sequence ID" value="AZG73083.1"/>
    <property type="molecule type" value="Genomic_DNA"/>
</dbReference>
<keyword evidence="12" id="KW-1185">Reference proteome</keyword>
<dbReference type="NCBIfam" id="NF006875">
    <property type="entry name" value="PRK09372.1"/>
    <property type="match status" value="1"/>
</dbReference>
<dbReference type="GO" id="GO:0047443">
    <property type="term" value="F:4-hydroxy-4-methyl-2-oxoglutarate aldolase activity"/>
    <property type="evidence" value="ECO:0007669"/>
    <property type="project" value="UniProtKB-EC"/>
</dbReference>
<dbReference type="Gene3D" id="3.50.30.40">
    <property type="entry name" value="Ribonuclease E inhibitor RraA/RraA-like"/>
    <property type="match status" value="1"/>
</dbReference>
<dbReference type="SUPFAM" id="SSF89562">
    <property type="entry name" value="RraA-like"/>
    <property type="match status" value="1"/>
</dbReference>
<keyword evidence="6 10" id="KW-0456">Lyase</keyword>
<dbReference type="KEGG" id="slj:EGC82_10085"/>
<dbReference type="GO" id="GO:0008428">
    <property type="term" value="F:ribonuclease inhibitor activity"/>
    <property type="evidence" value="ECO:0007669"/>
    <property type="project" value="InterPro"/>
</dbReference>
<dbReference type="GO" id="GO:0046872">
    <property type="term" value="F:metal ion binding"/>
    <property type="evidence" value="ECO:0007669"/>
    <property type="project" value="UniProtKB-KW"/>
</dbReference>
<evidence type="ECO:0000313" key="11">
    <source>
        <dbReference type="EMBL" id="AZG73083.1"/>
    </source>
</evidence>
<comment type="cofactor">
    <cofactor evidence="9">
        <name>Mg(2+)</name>
        <dbReference type="ChEBI" id="CHEBI:18420"/>
    </cofactor>
</comment>
<evidence type="ECO:0000256" key="1">
    <source>
        <dbReference type="ARBA" id="ARBA00001342"/>
    </source>
</evidence>
<dbReference type="OrthoDB" id="943692at2"/>